<gene>
    <name evidence="2" type="ORF">ECANGB1_1728</name>
</gene>
<keyword evidence="3" id="KW-1185">Reference proteome</keyword>
<organism evidence="2 3">
    <name type="scientific">Enterospora canceri</name>
    <dbReference type="NCBI Taxonomy" id="1081671"/>
    <lineage>
        <taxon>Eukaryota</taxon>
        <taxon>Fungi</taxon>
        <taxon>Fungi incertae sedis</taxon>
        <taxon>Microsporidia</taxon>
        <taxon>Enterocytozoonidae</taxon>
        <taxon>Enterospora</taxon>
    </lineage>
</organism>
<dbReference type="EMBL" id="LWDP01000053">
    <property type="protein sequence ID" value="ORD93712.1"/>
    <property type="molecule type" value="Genomic_DNA"/>
</dbReference>
<protein>
    <submittedName>
        <fullName evidence="2">Uncharacterized protein</fullName>
    </submittedName>
</protein>
<evidence type="ECO:0000313" key="2">
    <source>
        <dbReference type="EMBL" id="ORD93712.1"/>
    </source>
</evidence>
<accession>A0A1Y1S6B9</accession>
<keyword evidence="1" id="KW-1133">Transmembrane helix</keyword>
<evidence type="ECO:0000256" key="1">
    <source>
        <dbReference type="SAM" id="Phobius"/>
    </source>
</evidence>
<dbReference type="Proteomes" id="UP000192639">
    <property type="component" value="Unassembled WGS sequence"/>
</dbReference>
<name>A0A1Y1S6B9_9MICR</name>
<dbReference type="VEuPathDB" id="MicrosporidiaDB:ECANGB1_1728"/>
<keyword evidence="1" id="KW-0472">Membrane</keyword>
<proteinExistence type="predicted"/>
<evidence type="ECO:0000313" key="3">
    <source>
        <dbReference type="Proteomes" id="UP000192639"/>
    </source>
</evidence>
<sequence length="73" mass="8131">MNGSTFLCNPAILVISLLSFLYSLVAVLLPLILIRYILPNSLSSPRYPGMIRLNRLNKSSTELWTGVPVRISL</sequence>
<reference evidence="2 3" key="1">
    <citation type="journal article" date="2017" name="Environ. Microbiol.">
        <title>Decay of the glycolytic pathway and adaptation to intranuclear parasitism within Enterocytozoonidae microsporidia.</title>
        <authorList>
            <person name="Wiredu Boakye D."/>
            <person name="Jaroenlak P."/>
            <person name="Prachumwat A."/>
            <person name="Williams T.A."/>
            <person name="Bateman K.S."/>
            <person name="Itsathitphaisarn O."/>
            <person name="Sritunyalucksana K."/>
            <person name="Paszkiewicz K.H."/>
            <person name="Moore K.A."/>
            <person name="Stentiford G.D."/>
            <person name="Williams B.A."/>
        </authorList>
    </citation>
    <scope>NUCLEOTIDE SEQUENCE [LARGE SCALE GENOMIC DNA]</scope>
    <source>
        <strain evidence="2 3">GB1</strain>
    </source>
</reference>
<dbReference type="AlphaFoldDB" id="A0A1Y1S6B9"/>
<comment type="caution">
    <text evidence="2">The sequence shown here is derived from an EMBL/GenBank/DDBJ whole genome shotgun (WGS) entry which is preliminary data.</text>
</comment>
<keyword evidence="1" id="KW-0812">Transmembrane</keyword>
<feature type="transmembrane region" description="Helical" evidence="1">
    <location>
        <begin position="12"/>
        <end position="38"/>
    </location>
</feature>